<organism evidence="2 3">
    <name type="scientific">Marchantia polymorpha subsp. ruderalis</name>
    <dbReference type="NCBI Taxonomy" id="1480154"/>
    <lineage>
        <taxon>Eukaryota</taxon>
        <taxon>Viridiplantae</taxon>
        <taxon>Streptophyta</taxon>
        <taxon>Embryophyta</taxon>
        <taxon>Marchantiophyta</taxon>
        <taxon>Marchantiopsida</taxon>
        <taxon>Marchantiidae</taxon>
        <taxon>Marchantiales</taxon>
        <taxon>Marchantiaceae</taxon>
        <taxon>Marchantia</taxon>
    </lineage>
</organism>
<feature type="domain" description="Reverse transcriptase Ty1/copia-type" evidence="1">
    <location>
        <begin position="11"/>
        <end position="67"/>
    </location>
</feature>
<gene>
    <name evidence="2" type="ORF">AXG93_412s1190</name>
</gene>
<evidence type="ECO:0000313" key="3">
    <source>
        <dbReference type="Proteomes" id="UP000077202"/>
    </source>
</evidence>
<protein>
    <recommendedName>
        <fullName evidence="1">Reverse transcriptase Ty1/copia-type domain-containing protein</fullName>
    </recommendedName>
</protein>
<comment type="caution">
    <text evidence="2">The sequence shown here is derived from an EMBL/GenBank/DDBJ whole genome shotgun (WGS) entry which is preliminary data.</text>
</comment>
<evidence type="ECO:0000313" key="2">
    <source>
        <dbReference type="EMBL" id="OAE22230.1"/>
    </source>
</evidence>
<dbReference type="EMBL" id="LVLJ01003247">
    <property type="protein sequence ID" value="OAE22230.1"/>
    <property type="molecule type" value="Genomic_DNA"/>
</dbReference>
<sequence length="233" mass="26832">MRKEMKSLHDNQTWELVELPNGKRAIDCKWIYTMKDESIDVVEKFFKARLMANGFEQRKGIDYTEGFIQSAYDPCVYMKRVSNTSFGLILLVLYVDDMLISAKDRFEISKLKVQLSSEFNMKDLDPAKRILGMEIHKDESSSKLWLTQTQYAEKVLARFNMSNAKAVSTPLAAHFKLSVALCPTDAIDKELMSSIAYESAVGNIMYLLVRTRRDIAYAVGKVSRYMSNPRRKH</sequence>
<evidence type="ECO:0000259" key="1">
    <source>
        <dbReference type="Pfam" id="PF07727"/>
    </source>
</evidence>
<dbReference type="AlphaFoldDB" id="A0A176VMY0"/>
<name>A0A176VMY0_MARPO</name>
<feature type="domain" description="Reverse transcriptase Ty1/copia-type" evidence="1">
    <location>
        <begin position="72"/>
        <end position="172"/>
    </location>
</feature>
<dbReference type="InterPro" id="IPR043502">
    <property type="entry name" value="DNA/RNA_pol_sf"/>
</dbReference>
<dbReference type="Proteomes" id="UP000077202">
    <property type="component" value="Unassembled WGS sequence"/>
</dbReference>
<dbReference type="SUPFAM" id="SSF56672">
    <property type="entry name" value="DNA/RNA polymerases"/>
    <property type="match status" value="1"/>
</dbReference>
<accession>A0A176VMY0</accession>
<dbReference type="InterPro" id="IPR013103">
    <property type="entry name" value="RVT_2"/>
</dbReference>
<reference evidence="2" key="1">
    <citation type="submission" date="2016-03" db="EMBL/GenBank/DDBJ databases">
        <title>Mechanisms controlling the formation of the plant cell surface in tip-growing cells are functionally conserved among land plants.</title>
        <authorList>
            <person name="Honkanen S."/>
            <person name="Jones V.A."/>
            <person name="Morieri G."/>
            <person name="Champion C."/>
            <person name="Hetherington A.J."/>
            <person name="Kelly S."/>
            <person name="Saint-Marcoux D."/>
            <person name="Proust H."/>
            <person name="Prescott H."/>
            <person name="Dolan L."/>
        </authorList>
    </citation>
    <scope>NUCLEOTIDE SEQUENCE [LARGE SCALE GENOMIC DNA]</scope>
    <source>
        <tissue evidence="2">Whole gametophyte</tissue>
    </source>
</reference>
<dbReference type="Pfam" id="PF07727">
    <property type="entry name" value="RVT_2"/>
    <property type="match status" value="2"/>
</dbReference>
<proteinExistence type="predicted"/>
<keyword evidence="3" id="KW-1185">Reference proteome</keyword>